<dbReference type="KEGG" id="nml:Namu_2550"/>
<protein>
    <recommendedName>
        <fullName evidence="4">DUF4926 domain-containing protein</fullName>
    </recommendedName>
</protein>
<accession>C8X7F5</accession>
<sequence>MGTGNSAVDGEKDGMTPGSRARTVHDIVRFRTRIIEAGTLGRIVEVDDHGPACYTMQFELRNLNGATITVPHLTEYDVKLA</sequence>
<reference evidence="2 3" key="2">
    <citation type="journal article" date="2010" name="Stand. Genomic Sci.">
        <title>Complete genome sequence of Nakamurella multipartita type strain (Y-104).</title>
        <authorList>
            <person name="Tice H."/>
            <person name="Mayilraj S."/>
            <person name="Sims D."/>
            <person name="Lapidus A."/>
            <person name="Nolan M."/>
            <person name="Lucas S."/>
            <person name="Glavina Del Rio T."/>
            <person name="Copeland A."/>
            <person name="Cheng J.F."/>
            <person name="Meincke L."/>
            <person name="Bruce D."/>
            <person name="Goodwin L."/>
            <person name="Pitluck S."/>
            <person name="Ivanova N."/>
            <person name="Mavromatis K."/>
            <person name="Ovchinnikova G."/>
            <person name="Pati A."/>
            <person name="Chen A."/>
            <person name="Palaniappan K."/>
            <person name="Land M."/>
            <person name="Hauser L."/>
            <person name="Chang Y.J."/>
            <person name="Jeffries C.D."/>
            <person name="Detter J.C."/>
            <person name="Brettin T."/>
            <person name="Rohde M."/>
            <person name="Goker M."/>
            <person name="Bristow J."/>
            <person name="Eisen J.A."/>
            <person name="Markowitz V."/>
            <person name="Hugenholtz P."/>
            <person name="Kyrpides N.C."/>
            <person name="Klenk H.P."/>
            <person name="Chen F."/>
        </authorList>
    </citation>
    <scope>NUCLEOTIDE SEQUENCE [LARGE SCALE GENOMIC DNA]</scope>
    <source>
        <strain evidence="3">ATCC 700099 / DSM 44233 / CIP 104796 / JCM 9543 / NBRC 105858 / Y-104</strain>
    </source>
</reference>
<gene>
    <name evidence="2" type="ordered locus">Namu_2550</name>
</gene>
<evidence type="ECO:0000313" key="3">
    <source>
        <dbReference type="Proteomes" id="UP000002218"/>
    </source>
</evidence>
<dbReference type="AlphaFoldDB" id="C8X7F5"/>
<evidence type="ECO:0008006" key="4">
    <source>
        <dbReference type="Google" id="ProtNLM"/>
    </source>
</evidence>
<keyword evidence="3" id="KW-1185">Reference proteome</keyword>
<name>C8X7F5_NAKMY</name>
<dbReference type="RefSeq" id="WP_015747790.1">
    <property type="nucleotide sequence ID" value="NC_013235.1"/>
</dbReference>
<feature type="region of interest" description="Disordered" evidence="1">
    <location>
        <begin position="1"/>
        <end position="20"/>
    </location>
</feature>
<evidence type="ECO:0000313" key="2">
    <source>
        <dbReference type="EMBL" id="ACV78908.1"/>
    </source>
</evidence>
<dbReference type="EMBL" id="CP001737">
    <property type="protein sequence ID" value="ACV78908.1"/>
    <property type="molecule type" value="Genomic_DNA"/>
</dbReference>
<proteinExistence type="predicted"/>
<reference evidence="3" key="1">
    <citation type="submission" date="2009-09" db="EMBL/GenBank/DDBJ databases">
        <title>The complete genome of Nakamurella multipartita DSM 44233.</title>
        <authorList>
            <consortium name="US DOE Joint Genome Institute (JGI-PGF)"/>
            <person name="Lucas S."/>
            <person name="Copeland A."/>
            <person name="Lapidus A."/>
            <person name="Glavina del Rio T."/>
            <person name="Dalin E."/>
            <person name="Tice H."/>
            <person name="Bruce D."/>
            <person name="Goodwin L."/>
            <person name="Pitluck S."/>
            <person name="Kyrpides N."/>
            <person name="Mavromatis K."/>
            <person name="Ivanova N."/>
            <person name="Ovchinnikova G."/>
            <person name="Sims D."/>
            <person name="Meincke L."/>
            <person name="Brettin T."/>
            <person name="Detter J.C."/>
            <person name="Han C."/>
            <person name="Larimer F."/>
            <person name="Land M."/>
            <person name="Hauser L."/>
            <person name="Markowitz V."/>
            <person name="Cheng J.-F."/>
            <person name="Hugenholtz P."/>
            <person name="Woyke T."/>
            <person name="Wu D."/>
            <person name="Klenk H.-P."/>
            <person name="Eisen J.A."/>
        </authorList>
    </citation>
    <scope>NUCLEOTIDE SEQUENCE [LARGE SCALE GENOMIC DNA]</scope>
    <source>
        <strain evidence="3">ATCC 700099 / DSM 44233 / CIP 104796 / JCM 9543 / NBRC 105858 / Y-104</strain>
    </source>
</reference>
<dbReference type="InParanoid" id="C8X7F5"/>
<dbReference type="HOGENOM" id="CLU_2570249_0_0_11"/>
<evidence type="ECO:0000256" key="1">
    <source>
        <dbReference type="SAM" id="MobiDB-lite"/>
    </source>
</evidence>
<organism evidence="2 3">
    <name type="scientific">Nakamurella multipartita (strain ATCC 700099 / DSM 44233 / CIP 104796 / JCM 9543 / NBRC 105858 / Y-104)</name>
    <name type="common">Microsphaera multipartita</name>
    <dbReference type="NCBI Taxonomy" id="479431"/>
    <lineage>
        <taxon>Bacteria</taxon>
        <taxon>Bacillati</taxon>
        <taxon>Actinomycetota</taxon>
        <taxon>Actinomycetes</taxon>
        <taxon>Nakamurellales</taxon>
        <taxon>Nakamurellaceae</taxon>
        <taxon>Nakamurella</taxon>
    </lineage>
</organism>
<dbReference type="Proteomes" id="UP000002218">
    <property type="component" value="Chromosome"/>
</dbReference>